<evidence type="ECO:0000313" key="2">
    <source>
        <dbReference type="Proteomes" id="UP000793456"/>
    </source>
</evidence>
<protein>
    <submittedName>
        <fullName evidence="1">Uncharacterized protein</fullName>
    </submittedName>
</protein>
<evidence type="ECO:0000313" key="1">
    <source>
        <dbReference type="EMBL" id="TMS14864.1"/>
    </source>
</evidence>
<gene>
    <name evidence="1" type="ORF">E3U43_021326</name>
</gene>
<keyword evidence="2" id="KW-1185">Reference proteome</keyword>
<dbReference type="Proteomes" id="UP000793456">
    <property type="component" value="Chromosome IX"/>
</dbReference>
<name>A0ACD3R602_LARCR</name>
<dbReference type="EMBL" id="CM011682">
    <property type="protein sequence ID" value="TMS14864.1"/>
    <property type="molecule type" value="Genomic_DNA"/>
</dbReference>
<proteinExistence type="predicted"/>
<sequence>MSLSPLKGEGAIACLSHCDRASSYLRSSVSVPLAQSGNWLNKGVELLVCDLLLTLRTSLWQRGSSSNGEPGPAPGSQVAGFQRDLSAAEKTHTVLQTGAAQGVSS</sequence>
<accession>A0ACD3R602</accession>
<organism evidence="1 2">
    <name type="scientific">Larimichthys crocea</name>
    <name type="common">Large yellow croaker</name>
    <name type="synonym">Pseudosciaena crocea</name>
    <dbReference type="NCBI Taxonomy" id="215358"/>
    <lineage>
        <taxon>Eukaryota</taxon>
        <taxon>Metazoa</taxon>
        <taxon>Chordata</taxon>
        <taxon>Craniata</taxon>
        <taxon>Vertebrata</taxon>
        <taxon>Euteleostomi</taxon>
        <taxon>Actinopterygii</taxon>
        <taxon>Neopterygii</taxon>
        <taxon>Teleostei</taxon>
        <taxon>Neoteleostei</taxon>
        <taxon>Acanthomorphata</taxon>
        <taxon>Eupercaria</taxon>
        <taxon>Sciaenidae</taxon>
        <taxon>Larimichthys</taxon>
    </lineage>
</organism>
<reference evidence="1" key="1">
    <citation type="submission" date="2018-11" db="EMBL/GenBank/DDBJ databases">
        <title>The sequence and de novo assembly of Larimichthys crocea genome using PacBio and Hi-C technologies.</title>
        <authorList>
            <person name="Xu P."/>
            <person name="Chen B."/>
            <person name="Zhou Z."/>
            <person name="Ke Q."/>
            <person name="Wu Y."/>
            <person name="Bai H."/>
            <person name="Pu F."/>
        </authorList>
    </citation>
    <scope>NUCLEOTIDE SEQUENCE</scope>
    <source>
        <tissue evidence="1">Muscle</tissue>
    </source>
</reference>
<comment type="caution">
    <text evidence="1">The sequence shown here is derived from an EMBL/GenBank/DDBJ whole genome shotgun (WGS) entry which is preliminary data.</text>
</comment>